<comment type="similarity">
    <text evidence="1">Belongs to the peptidase C59 family.</text>
</comment>
<organism evidence="5 7">
    <name type="scientific">Xanthobacter flavus</name>
    <dbReference type="NCBI Taxonomy" id="281"/>
    <lineage>
        <taxon>Bacteria</taxon>
        <taxon>Pseudomonadati</taxon>
        <taxon>Pseudomonadota</taxon>
        <taxon>Alphaproteobacteria</taxon>
        <taxon>Hyphomicrobiales</taxon>
        <taxon>Xanthobacteraceae</taxon>
        <taxon>Xanthobacter</taxon>
    </lineage>
</organism>
<protein>
    <submittedName>
        <fullName evidence="5">Choloylglycine hydrolase</fullName>
        <ecNumber evidence="6">3.5.1.24</ecNumber>
    </submittedName>
</protein>
<evidence type="ECO:0000313" key="7">
    <source>
        <dbReference type="Proteomes" id="UP001144397"/>
    </source>
</evidence>
<keyword evidence="2 5" id="KW-0378">Hydrolase</keyword>
<dbReference type="InterPro" id="IPR029055">
    <property type="entry name" value="Ntn_hydrolases_N"/>
</dbReference>
<dbReference type="RefSeq" id="WP_281805774.1">
    <property type="nucleotide sequence ID" value="NZ_BSDO01000001.1"/>
</dbReference>
<sequence>MKRILAAALAAFLPIQNAGLAVACTAVNVVAADKTVIAGRTMEWAFDMKWTLKSIPKGTTLTLTAPADLGLPEKKVATLYSAVGISAEVIPGGAIIEGQNAAGLGMSGNFLPGFTTYQTVTKADTAYVSILGFGAWALGVHGSVADVRAALEKTKVWADASLPSGPTPPTIHMVFTDRSGASIIVEYVGGALQIHDNVASVLTNSPPYDWHLLNLRNYLNLSTMGVNDRRFGTANVTAIGQGGGATGLPGDFTPPSRFVRAAFMRHSMAQPKDGADAITTIGHILNTVDIPLGVAQSKDGDTVVSDYTQWVAIKDLTHNRMVISDYAHRTTFLTLDLDAIFAQDKPSARLVTDLPFPAAVDGTAALKN</sequence>
<keyword evidence="3" id="KW-0732">Signal</keyword>
<proteinExistence type="inferred from homology"/>
<evidence type="ECO:0000313" key="6">
    <source>
        <dbReference type="EMBL" id="MDR6333003.1"/>
    </source>
</evidence>
<evidence type="ECO:0000256" key="3">
    <source>
        <dbReference type="SAM" id="SignalP"/>
    </source>
</evidence>
<accession>A0A9W6CJ15</accession>
<dbReference type="SUPFAM" id="SSF56235">
    <property type="entry name" value="N-terminal nucleophile aminohydrolases (Ntn hydrolases)"/>
    <property type="match status" value="1"/>
</dbReference>
<dbReference type="InterPro" id="IPR029132">
    <property type="entry name" value="CBAH/NAAA_C"/>
</dbReference>
<evidence type="ECO:0000256" key="1">
    <source>
        <dbReference type="ARBA" id="ARBA00006625"/>
    </source>
</evidence>
<feature type="domain" description="Choloylglycine hydrolase/NAAA C-terminal" evidence="4">
    <location>
        <begin position="24"/>
        <end position="319"/>
    </location>
</feature>
<feature type="chain" id="PRO_5040836996" evidence="3">
    <location>
        <begin position="24"/>
        <end position="368"/>
    </location>
</feature>
<dbReference type="Proteomes" id="UP001144397">
    <property type="component" value="Unassembled WGS sequence"/>
</dbReference>
<dbReference type="Proteomes" id="UP001245370">
    <property type="component" value="Unassembled WGS sequence"/>
</dbReference>
<dbReference type="PANTHER" id="PTHR35527">
    <property type="entry name" value="CHOLOYLGLYCINE HYDROLASE"/>
    <property type="match status" value="1"/>
</dbReference>
<feature type="signal peptide" evidence="3">
    <location>
        <begin position="1"/>
        <end position="23"/>
    </location>
</feature>
<dbReference type="GeneID" id="95761748"/>
<gene>
    <name evidence="6" type="ORF">GGQ86_001467</name>
    <name evidence="5" type="ORF">XFLAVUS301_09540</name>
</gene>
<dbReference type="Pfam" id="PF02275">
    <property type="entry name" value="CBAH"/>
    <property type="match status" value="1"/>
</dbReference>
<reference evidence="6 8" key="2">
    <citation type="submission" date="2023-07" db="EMBL/GenBank/DDBJ databases">
        <title>Genomic Encyclopedia of Type Strains, Phase IV (KMG-IV): sequencing the most valuable type-strain genomes for metagenomic binning, comparative biology and taxonomic classification.</title>
        <authorList>
            <person name="Goeker M."/>
        </authorList>
    </citation>
    <scope>NUCLEOTIDE SEQUENCE [LARGE SCALE GENOMIC DNA]</scope>
    <source>
        <strain evidence="6 8">DSM 338</strain>
    </source>
</reference>
<keyword evidence="8" id="KW-1185">Reference proteome</keyword>
<reference evidence="5" key="1">
    <citation type="submission" date="2022-12" db="EMBL/GenBank/DDBJ databases">
        <title>Reference genome sequencing for broad-spectrum identification of bacterial and archaeal isolates by mass spectrometry.</title>
        <authorList>
            <person name="Sekiguchi Y."/>
            <person name="Tourlousse D.M."/>
        </authorList>
    </citation>
    <scope>NUCLEOTIDE SEQUENCE</scope>
    <source>
        <strain evidence="5">301</strain>
    </source>
</reference>
<dbReference type="InterPro" id="IPR052193">
    <property type="entry name" value="Peptidase_C59"/>
</dbReference>
<comment type="caution">
    <text evidence="5">The sequence shown here is derived from an EMBL/GenBank/DDBJ whole genome shotgun (WGS) entry which is preliminary data.</text>
</comment>
<dbReference type="EC" id="3.5.1.24" evidence="6"/>
<dbReference type="GO" id="GO:0045302">
    <property type="term" value="F:choloylglycine hydrolase activity"/>
    <property type="evidence" value="ECO:0007669"/>
    <property type="project" value="UniProtKB-EC"/>
</dbReference>
<evidence type="ECO:0000313" key="8">
    <source>
        <dbReference type="Proteomes" id="UP001245370"/>
    </source>
</evidence>
<name>A0A9W6CJ15_XANFL</name>
<dbReference type="PROSITE" id="PS51257">
    <property type="entry name" value="PROKAR_LIPOPROTEIN"/>
    <property type="match status" value="1"/>
</dbReference>
<dbReference type="Gene3D" id="3.60.60.10">
    <property type="entry name" value="Penicillin V Acylase, Chain A"/>
    <property type="match status" value="1"/>
</dbReference>
<dbReference type="PANTHER" id="PTHR35527:SF2">
    <property type="entry name" value="HYDROLASE"/>
    <property type="match status" value="1"/>
</dbReference>
<evidence type="ECO:0000259" key="4">
    <source>
        <dbReference type="Pfam" id="PF02275"/>
    </source>
</evidence>
<dbReference type="CDD" id="cd00542">
    <property type="entry name" value="Ntn_PVA"/>
    <property type="match status" value="1"/>
</dbReference>
<evidence type="ECO:0000256" key="2">
    <source>
        <dbReference type="ARBA" id="ARBA00022801"/>
    </source>
</evidence>
<dbReference type="EMBL" id="BSDO01000001">
    <property type="protein sequence ID" value="GLI21280.1"/>
    <property type="molecule type" value="Genomic_DNA"/>
</dbReference>
<dbReference type="EMBL" id="JAVDPY010000002">
    <property type="protein sequence ID" value="MDR6333003.1"/>
    <property type="molecule type" value="Genomic_DNA"/>
</dbReference>
<evidence type="ECO:0000313" key="5">
    <source>
        <dbReference type="EMBL" id="GLI21280.1"/>
    </source>
</evidence>
<dbReference type="AlphaFoldDB" id="A0A9W6CJ15"/>